<accession>A0A0D8X6A0</accession>
<sequence>MLPDVRRKRKVTIVENVDWGDDVSIISRSDKISQSTNGTVAFIYREDSQGDYQQYKKDKID</sequence>
<gene>
    <name evidence="1" type="ORF">DICVIV_14015</name>
</gene>
<dbReference type="AlphaFoldDB" id="A0A0D8X6A0"/>
<evidence type="ECO:0000313" key="2">
    <source>
        <dbReference type="Proteomes" id="UP000053766"/>
    </source>
</evidence>
<dbReference type="EMBL" id="KN718099">
    <property type="protein sequence ID" value="KJH40070.1"/>
    <property type="molecule type" value="Genomic_DNA"/>
</dbReference>
<name>A0A0D8X6A0_DICVI</name>
<dbReference type="Proteomes" id="UP000053766">
    <property type="component" value="Unassembled WGS sequence"/>
</dbReference>
<evidence type="ECO:0000313" key="1">
    <source>
        <dbReference type="EMBL" id="KJH40070.1"/>
    </source>
</evidence>
<protein>
    <submittedName>
        <fullName evidence="1">Uncharacterized protein</fullName>
    </submittedName>
</protein>
<reference evidence="2" key="2">
    <citation type="journal article" date="2016" name="Sci. Rep.">
        <title>Dictyocaulus viviparus genome, variome and transcriptome elucidate lungworm biology and support future intervention.</title>
        <authorList>
            <person name="McNulty S.N."/>
            <person name="Strube C."/>
            <person name="Rosa B.A."/>
            <person name="Martin J.C."/>
            <person name="Tyagi R."/>
            <person name="Choi Y.J."/>
            <person name="Wang Q."/>
            <person name="Hallsworth Pepin K."/>
            <person name="Zhang X."/>
            <person name="Ozersky P."/>
            <person name="Wilson R.K."/>
            <person name="Sternberg P.W."/>
            <person name="Gasser R.B."/>
            <person name="Mitreva M."/>
        </authorList>
    </citation>
    <scope>NUCLEOTIDE SEQUENCE [LARGE SCALE GENOMIC DNA]</scope>
    <source>
        <strain evidence="2">HannoverDv2000</strain>
    </source>
</reference>
<organism evidence="1 2">
    <name type="scientific">Dictyocaulus viviparus</name>
    <name type="common">Bovine lungworm</name>
    <dbReference type="NCBI Taxonomy" id="29172"/>
    <lineage>
        <taxon>Eukaryota</taxon>
        <taxon>Metazoa</taxon>
        <taxon>Ecdysozoa</taxon>
        <taxon>Nematoda</taxon>
        <taxon>Chromadorea</taxon>
        <taxon>Rhabditida</taxon>
        <taxon>Rhabditina</taxon>
        <taxon>Rhabditomorpha</taxon>
        <taxon>Strongyloidea</taxon>
        <taxon>Metastrongylidae</taxon>
        <taxon>Dictyocaulus</taxon>
    </lineage>
</organism>
<reference evidence="1 2" key="1">
    <citation type="submission" date="2013-11" db="EMBL/GenBank/DDBJ databases">
        <title>Draft genome of the bovine lungworm Dictyocaulus viviparus.</title>
        <authorList>
            <person name="Mitreva M."/>
        </authorList>
    </citation>
    <scope>NUCLEOTIDE SEQUENCE [LARGE SCALE GENOMIC DNA]</scope>
    <source>
        <strain evidence="1 2">HannoverDv2000</strain>
    </source>
</reference>
<keyword evidence="2" id="KW-1185">Reference proteome</keyword>
<proteinExistence type="predicted"/>